<sequence length="197" mass="21546">MPHLAQLHLPLTGPVLCPGGLVVGLLSQLVGLVGLVLSRLRPLLRLVGLVLRLLGLILCPVGFVLGLLRLVLRLNGLLAGLLSLLIGLVRLTLRHIRLMLDLTRLLLCLTSQILCLLGGLTSALRFQARVFDLHSEHFDIPETRHVLAPGFGCLLCHLDFPYLGGYVVSAASMELGPENHHSTVDPHAKHWKYSRNN</sequence>
<dbReference type="Proteomes" id="UP000503540">
    <property type="component" value="Chromosome"/>
</dbReference>
<keyword evidence="1" id="KW-1133">Transmembrane helix</keyword>
<keyword evidence="3" id="KW-1185">Reference proteome</keyword>
<feature type="transmembrane region" description="Helical" evidence="1">
    <location>
        <begin position="20"/>
        <end position="37"/>
    </location>
</feature>
<reference evidence="2 3" key="1">
    <citation type="journal article" date="2019" name="ACS Chem. Biol.">
        <title>Identification and Mobilization of a Cryptic Antibiotic Biosynthesis Gene Locus from a Human-Pathogenic Nocardia Isolate.</title>
        <authorList>
            <person name="Herisse M."/>
            <person name="Ishida K."/>
            <person name="Porter J.L."/>
            <person name="Howden B."/>
            <person name="Hertweck C."/>
            <person name="Stinear T.P."/>
            <person name="Pidot S.J."/>
        </authorList>
    </citation>
    <scope>NUCLEOTIDE SEQUENCE [LARGE SCALE GENOMIC DNA]</scope>
    <source>
        <strain evidence="2 3">AUSMDU00012717</strain>
    </source>
</reference>
<accession>A0A6G9YH76</accession>
<feature type="transmembrane region" description="Helical" evidence="1">
    <location>
        <begin position="49"/>
        <end position="68"/>
    </location>
</feature>
<feature type="transmembrane region" description="Helical" evidence="1">
    <location>
        <begin position="105"/>
        <end position="126"/>
    </location>
</feature>
<dbReference type="AlphaFoldDB" id="A0A6G9YH76"/>
<name>A0A6G9YH76_9NOCA</name>
<evidence type="ECO:0000256" key="1">
    <source>
        <dbReference type="SAM" id="Phobius"/>
    </source>
</evidence>
<keyword evidence="1" id="KW-0472">Membrane</keyword>
<dbReference type="EMBL" id="CP046172">
    <property type="protein sequence ID" value="QIS12500.1"/>
    <property type="molecule type" value="Genomic_DNA"/>
</dbReference>
<evidence type="ECO:0000313" key="2">
    <source>
        <dbReference type="EMBL" id="QIS12500.1"/>
    </source>
</evidence>
<protein>
    <submittedName>
        <fullName evidence="2">Uncharacterized protein</fullName>
    </submittedName>
</protein>
<keyword evidence="1" id="KW-0812">Transmembrane</keyword>
<gene>
    <name evidence="2" type="ORF">F5544_23200</name>
</gene>
<dbReference type="KEGG" id="nah:F5544_23200"/>
<dbReference type="RefSeq" id="WP_167475179.1">
    <property type="nucleotide sequence ID" value="NZ_CP046172.1"/>
</dbReference>
<evidence type="ECO:0000313" key="3">
    <source>
        <dbReference type="Proteomes" id="UP000503540"/>
    </source>
</evidence>
<proteinExistence type="predicted"/>
<feature type="transmembrane region" description="Helical" evidence="1">
    <location>
        <begin position="74"/>
        <end position="93"/>
    </location>
</feature>
<organism evidence="2 3">
    <name type="scientific">Nocardia arthritidis</name>
    <dbReference type="NCBI Taxonomy" id="228602"/>
    <lineage>
        <taxon>Bacteria</taxon>
        <taxon>Bacillati</taxon>
        <taxon>Actinomycetota</taxon>
        <taxon>Actinomycetes</taxon>
        <taxon>Mycobacteriales</taxon>
        <taxon>Nocardiaceae</taxon>
        <taxon>Nocardia</taxon>
    </lineage>
</organism>